<sequence length="113" mass="12014">GTDNFPSATCGSPAGEGKLPLCWILRGVQIFSLLTSCFLLPYAVFMGCHLSEEPVELHAFGCGIAALNEARPAIHVNQALVVVIINGGTEKPNMELLSTAEALHSMFADNMLL</sequence>
<keyword evidence="2" id="KW-1185">Reference proteome</keyword>
<dbReference type="Proteomes" id="UP000327493">
    <property type="component" value="Chromosome 1"/>
</dbReference>
<evidence type="ECO:0000313" key="1">
    <source>
        <dbReference type="EMBL" id="KAA8595668.1"/>
    </source>
</evidence>
<reference evidence="1 2" key="1">
    <citation type="submission" date="2019-08" db="EMBL/GenBank/DDBJ databases">
        <title>A chromosome-level genome assembly, high-density linkage maps, and genome scans reveal the genomic architecture of hybrid incompatibilities underlying speciation via character displacement in darters (Percidae: Etheostominae).</title>
        <authorList>
            <person name="Moran R.L."/>
            <person name="Catchen J.M."/>
            <person name="Fuller R.C."/>
        </authorList>
    </citation>
    <scope>NUCLEOTIDE SEQUENCE [LARGE SCALE GENOMIC DNA]</scope>
    <source>
        <strain evidence="1">EspeVRDwgs_2016</strain>
        <tissue evidence="1">Muscle</tissue>
    </source>
</reference>
<gene>
    <name evidence="1" type="ORF">FQN60_010959</name>
</gene>
<comment type="caution">
    <text evidence="1">The sequence shown here is derived from an EMBL/GenBank/DDBJ whole genome shotgun (WGS) entry which is preliminary data.</text>
</comment>
<dbReference type="AlphaFoldDB" id="A0A5J5DR96"/>
<dbReference type="EMBL" id="VOFY01000001">
    <property type="protein sequence ID" value="KAA8595668.1"/>
    <property type="molecule type" value="Genomic_DNA"/>
</dbReference>
<proteinExistence type="predicted"/>
<evidence type="ECO:0000313" key="2">
    <source>
        <dbReference type="Proteomes" id="UP000327493"/>
    </source>
</evidence>
<protein>
    <submittedName>
        <fullName evidence="1">Uncharacterized protein</fullName>
    </submittedName>
</protein>
<name>A0A5J5DR96_9PERO</name>
<organism evidence="1 2">
    <name type="scientific">Etheostoma spectabile</name>
    <name type="common">orangethroat darter</name>
    <dbReference type="NCBI Taxonomy" id="54343"/>
    <lineage>
        <taxon>Eukaryota</taxon>
        <taxon>Metazoa</taxon>
        <taxon>Chordata</taxon>
        <taxon>Craniata</taxon>
        <taxon>Vertebrata</taxon>
        <taxon>Euteleostomi</taxon>
        <taxon>Actinopterygii</taxon>
        <taxon>Neopterygii</taxon>
        <taxon>Teleostei</taxon>
        <taxon>Neoteleostei</taxon>
        <taxon>Acanthomorphata</taxon>
        <taxon>Eupercaria</taxon>
        <taxon>Perciformes</taxon>
        <taxon>Percoidei</taxon>
        <taxon>Percidae</taxon>
        <taxon>Etheostomatinae</taxon>
        <taxon>Etheostoma</taxon>
    </lineage>
</organism>
<feature type="non-terminal residue" evidence="1">
    <location>
        <position position="1"/>
    </location>
</feature>
<accession>A0A5J5DR96</accession>